<sequence>AAVDPEQKQALCSLDDTLLSSKGVTEPVLEIGGQSRQTARTTFQVVEGITDDILSVNRAVDAGAKVVFHKPRSYIEWADFFRQGNQNVAWAIQKRMGAEKVKVREVRTTDKVAYRILNGVDD</sequence>
<reference evidence="1" key="1">
    <citation type="submission" date="2021-02" db="EMBL/GenBank/DDBJ databases">
        <authorList>
            <person name="Dougan E. K."/>
            <person name="Rhodes N."/>
            <person name="Thang M."/>
            <person name="Chan C."/>
        </authorList>
    </citation>
    <scope>NUCLEOTIDE SEQUENCE</scope>
</reference>
<gene>
    <name evidence="1" type="ORF">SPIL2461_LOCUS10036</name>
</gene>
<dbReference type="AlphaFoldDB" id="A0A812QWT6"/>
<dbReference type="Proteomes" id="UP000649617">
    <property type="component" value="Unassembled WGS sequence"/>
</dbReference>
<feature type="non-terminal residue" evidence="1">
    <location>
        <position position="122"/>
    </location>
</feature>
<evidence type="ECO:0000313" key="1">
    <source>
        <dbReference type="EMBL" id="CAE7406904.1"/>
    </source>
</evidence>
<evidence type="ECO:0000313" key="2">
    <source>
        <dbReference type="Proteomes" id="UP000649617"/>
    </source>
</evidence>
<dbReference type="OrthoDB" id="440432at2759"/>
<comment type="caution">
    <text evidence="1">The sequence shown here is derived from an EMBL/GenBank/DDBJ whole genome shotgun (WGS) entry which is preliminary data.</text>
</comment>
<accession>A0A812QWT6</accession>
<feature type="non-terminal residue" evidence="1">
    <location>
        <position position="1"/>
    </location>
</feature>
<dbReference type="EMBL" id="CAJNIZ010018154">
    <property type="protein sequence ID" value="CAE7406904.1"/>
    <property type="molecule type" value="Genomic_DNA"/>
</dbReference>
<organism evidence="1 2">
    <name type="scientific">Symbiodinium pilosum</name>
    <name type="common">Dinoflagellate</name>
    <dbReference type="NCBI Taxonomy" id="2952"/>
    <lineage>
        <taxon>Eukaryota</taxon>
        <taxon>Sar</taxon>
        <taxon>Alveolata</taxon>
        <taxon>Dinophyceae</taxon>
        <taxon>Suessiales</taxon>
        <taxon>Symbiodiniaceae</taxon>
        <taxon>Symbiodinium</taxon>
    </lineage>
</organism>
<proteinExistence type="predicted"/>
<name>A0A812QWT6_SYMPI</name>
<protein>
    <submittedName>
        <fullName evidence="1">Uncharacterized protein</fullName>
    </submittedName>
</protein>
<keyword evidence="2" id="KW-1185">Reference proteome</keyword>